<feature type="compositionally biased region" description="Polar residues" evidence="1">
    <location>
        <begin position="1"/>
        <end position="11"/>
    </location>
</feature>
<dbReference type="Proteomes" id="UP001175261">
    <property type="component" value="Unassembled WGS sequence"/>
</dbReference>
<dbReference type="EMBL" id="JAPDFR010000008">
    <property type="protein sequence ID" value="KAK0384553.1"/>
    <property type="molecule type" value="Genomic_DNA"/>
</dbReference>
<organism evidence="2 3">
    <name type="scientific">Sarocladium strictum</name>
    <name type="common">Black bundle disease fungus</name>
    <name type="synonym">Acremonium strictum</name>
    <dbReference type="NCBI Taxonomy" id="5046"/>
    <lineage>
        <taxon>Eukaryota</taxon>
        <taxon>Fungi</taxon>
        <taxon>Dikarya</taxon>
        <taxon>Ascomycota</taxon>
        <taxon>Pezizomycotina</taxon>
        <taxon>Sordariomycetes</taxon>
        <taxon>Hypocreomycetidae</taxon>
        <taxon>Hypocreales</taxon>
        <taxon>Sarocladiaceae</taxon>
        <taxon>Sarocladium</taxon>
    </lineage>
</organism>
<gene>
    <name evidence="2" type="ORF">NLU13_8639</name>
</gene>
<sequence length="135" mass="14511">MDHFKASSSSCPELDRTGKNGMPVTPPRSTRIRNRLPWSNRTSPATGSPSPRVLTPPTFRESSERRRRARDSSVGEGPSGEAVCHGKARPEEAGDMLELAVAGAMIAVLELDRLSGMARGVGEVKQRQGRGGSEE</sequence>
<reference evidence="2" key="1">
    <citation type="submission" date="2022-10" db="EMBL/GenBank/DDBJ databases">
        <title>Determination and structural analysis of whole genome sequence of Sarocladium strictum F4-1.</title>
        <authorList>
            <person name="Hu L."/>
            <person name="Jiang Y."/>
        </authorList>
    </citation>
    <scope>NUCLEOTIDE SEQUENCE</scope>
    <source>
        <strain evidence="2">F4-1</strain>
    </source>
</reference>
<evidence type="ECO:0000256" key="1">
    <source>
        <dbReference type="SAM" id="MobiDB-lite"/>
    </source>
</evidence>
<evidence type="ECO:0000313" key="3">
    <source>
        <dbReference type="Proteomes" id="UP001175261"/>
    </source>
</evidence>
<feature type="region of interest" description="Disordered" evidence="1">
    <location>
        <begin position="1"/>
        <end position="89"/>
    </location>
</feature>
<comment type="caution">
    <text evidence="2">The sequence shown here is derived from an EMBL/GenBank/DDBJ whole genome shotgun (WGS) entry which is preliminary data.</text>
</comment>
<name>A0AA39GD98_SARSR</name>
<accession>A0AA39GD98</accession>
<keyword evidence="3" id="KW-1185">Reference proteome</keyword>
<dbReference type="AlphaFoldDB" id="A0AA39GD98"/>
<evidence type="ECO:0000313" key="2">
    <source>
        <dbReference type="EMBL" id="KAK0384553.1"/>
    </source>
</evidence>
<protein>
    <submittedName>
        <fullName evidence="2">Uncharacterized protein</fullName>
    </submittedName>
</protein>
<feature type="compositionally biased region" description="Polar residues" evidence="1">
    <location>
        <begin position="37"/>
        <end position="49"/>
    </location>
</feature>
<proteinExistence type="predicted"/>